<keyword evidence="4" id="KW-1185">Reference proteome</keyword>
<dbReference type="KEGG" id="lrs:PX52LOC_05095"/>
<feature type="transmembrane region" description="Helical" evidence="2">
    <location>
        <begin position="117"/>
        <end position="140"/>
    </location>
</feature>
<dbReference type="AlphaFoldDB" id="A0A5C1AFP8"/>
<organism evidence="3 4">
    <name type="scientific">Limnoglobus roseus</name>
    <dbReference type="NCBI Taxonomy" id="2598579"/>
    <lineage>
        <taxon>Bacteria</taxon>
        <taxon>Pseudomonadati</taxon>
        <taxon>Planctomycetota</taxon>
        <taxon>Planctomycetia</taxon>
        <taxon>Gemmatales</taxon>
        <taxon>Gemmataceae</taxon>
        <taxon>Limnoglobus</taxon>
    </lineage>
</organism>
<evidence type="ECO:0000313" key="4">
    <source>
        <dbReference type="Proteomes" id="UP000324974"/>
    </source>
</evidence>
<feature type="region of interest" description="Disordered" evidence="1">
    <location>
        <begin position="155"/>
        <end position="174"/>
    </location>
</feature>
<dbReference type="RefSeq" id="WP_149112618.1">
    <property type="nucleotide sequence ID" value="NZ_CP042425.1"/>
</dbReference>
<dbReference type="EMBL" id="CP042425">
    <property type="protein sequence ID" value="QEL18081.1"/>
    <property type="molecule type" value="Genomic_DNA"/>
</dbReference>
<proteinExistence type="predicted"/>
<dbReference type="OrthoDB" id="292864at2"/>
<sequence length="174" mass="18378">MPINATCQQCGATLPVPDEYAGKSVRCGGCQGVVNVPARAEAAPNVPVAKAPRARPVAVPVAAKERPAPKPEVPVPKARKAREEDDAEPDDEPKARTSAKRRPIAKRRRESVLTPTAFKWLSLFLVTGTVGLGVLAYAGWGASRKNDGTAFIPAEVPPAPQPDRVMPVAPPNLP</sequence>
<feature type="region of interest" description="Disordered" evidence="1">
    <location>
        <begin position="49"/>
        <end position="108"/>
    </location>
</feature>
<accession>A0A5C1AFP8</accession>
<keyword evidence="2" id="KW-0472">Membrane</keyword>
<dbReference type="Gene3D" id="2.20.28.160">
    <property type="match status" value="1"/>
</dbReference>
<evidence type="ECO:0000256" key="1">
    <source>
        <dbReference type="SAM" id="MobiDB-lite"/>
    </source>
</evidence>
<keyword evidence="2" id="KW-1133">Transmembrane helix</keyword>
<feature type="compositionally biased region" description="Low complexity" evidence="1">
    <location>
        <begin position="49"/>
        <end position="62"/>
    </location>
</feature>
<gene>
    <name evidence="3" type="ORF">PX52LOC_05095</name>
</gene>
<name>A0A5C1AFP8_9BACT</name>
<dbReference type="Proteomes" id="UP000324974">
    <property type="component" value="Chromosome"/>
</dbReference>
<protein>
    <submittedName>
        <fullName evidence="3">Uncharacterized protein</fullName>
    </submittedName>
</protein>
<evidence type="ECO:0000313" key="3">
    <source>
        <dbReference type="EMBL" id="QEL18081.1"/>
    </source>
</evidence>
<reference evidence="4" key="1">
    <citation type="submission" date="2019-08" db="EMBL/GenBank/DDBJ databases">
        <title>Limnoglobus roseus gen. nov., sp. nov., a novel freshwater planctomycete with a giant genome from the family Gemmataceae.</title>
        <authorList>
            <person name="Kulichevskaya I.S."/>
            <person name="Naumoff D.G."/>
            <person name="Miroshnikov K."/>
            <person name="Ivanova A."/>
            <person name="Philippov D.A."/>
            <person name="Hakobyan A."/>
            <person name="Rijpstra I.C."/>
            <person name="Sinninghe Damste J.S."/>
            <person name="Liesack W."/>
            <person name="Dedysh S.N."/>
        </authorList>
    </citation>
    <scope>NUCLEOTIDE SEQUENCE [LARGE SCALE GENOMIC DNA]</scope>
    <source>
        <strain evidence="4">PX52</strain>
    </source>
</reference>
<evidence type="ECO:0000256" key="2">
    <source>
        <dbReference type="SAM" id="Phobius"/>
    </source>
</evidence>
<keyword evidence="2" id="KW-0812">Transmembrane</keyword>
<feature type="compositionally biased region" description="Basic residues" evidence="1">
    <location>
        <begin position="97"/>
        <end position="108"/>
    </location>
</feature>